<dbReference type="Pfam" id="PF09750">
    <property type="entry name" value="DRY_EERY"/>
    <property type="match status" value="1"/>
</dbReference>
<evidence type="ECO:0000256" key="2">
    <source>
        <dbReference type="ARBA" id="ARBA00023187"/>
    </source>
</evidence>
<evidence type="ECO:0000313" key="6">
    <source>
        <dbReference type="Proteomes" id="UP000094527"/>
    </source>
</evidence>
<dbReference type="PANTHER" id="PTHR13161:SF4">
    <property type="entry name" value="CLK4-ASSOCIATING SERINE_ARGININE RICH PROTEIN"/>
    <property type="match status" value="1"/>
</dbReference>
<feature type="region of interest" description="Disordered" evidence="3">
    <location>
        <begin position="289"/>
        <end position="334"/>
    </location>
</feature>
<feature type="region of interest" description="Disordered" evidence="3">
    <location>
        <begin position="82"/>
        <end position="105"/>
    </location>
</feature>
<dbReference type="InterPro" id="IPR040397">
    <property type="entry name" value="SWAP"/>
</dbReference>
<name>A0A1D2MKF7_ORCCI</name>
<feature type="non-terminal residue" evidence="5">
    <location>
        <position position="1"/>
    </location>
</feature>
<gene>
    <name evidence="5" type="ORF">Ocin01_13379</name>
</gene>
<proteinExistence type="predicted"/>
<keyword evidence="6" id="KW-1185">Reference proteome</keyword>
<keyword evidence="2" id="KW-0508">mRNA splicing</keyword>
<organism evidence="5 6">
    <name type="scientific">Orchesella cincta</name>
    <name type="common">Springtail</name>
    <name type="synonym">Podura cincta</name>
    <dbReference type="NCBI Taxonomy" id="48709"/>
    <lineage>
        <taxon>Eukaryota</taxon>
        <taxon>Metazoa</taxon>
        <taxon>Ecdysozoa</taxon>
        <taxon>Arthropoda</taxon>
        <taxon>Hexapoda</taxon>
        <taxon>Collembola</taxon>
        <taxon>Entomobryomorpha</taxon>
        <taxon>Entomobryoidea</taxon>
        <taxon>Orchesellidae</taxon>
        <taxon>Orchesellinae</taxon>
        <taxon>Orchesella</taxon>
    </lineage>
</organism>
<feature type="domain" description="Suppressor of white apricot N-terminal" evidence="4">
    <location>
        <begin position="35"/>
        <end position="170"/>
    </location>
</feature>
<protein>
    <submittedName>
        <fullName evidence="5">CLK4-associating serine/arginine rich protein</fullName>
    </submittedName>
</protein>
<evidence type="ECO:0000313" key="5">
    <source>
        <dbReference type="EMBL" id="ODM93304.1"/>
    </source>
</evidence>
<dbReference type="SMART" id="SM01141">
    <property type="entry name" value="DRY_EERY"/>
    <property type="match status" value="1"/>
</dbReference>
<sequence length="381" mass="43043">ARKQEKKLRVMIVDYRKRAERRREFYEKFKADPTQFMQVHGRPCKIYLEPQIAASAENCMMPWQGQSDTMIDRFDVRAHLDIIPDPNTSTSSGGKSAAAEEEEANPGINYERYRILIQSDLSGTTEDKFLHQIHLEEQFGTSATTHSHFTKHMQPKVPKAAIGYNYDDNQPVAFSQAPVTPPHPLPASKGGGGGAPADADEESEEEIDFDLLVNVDDLTAELNNYGTKYGMGAGDFMEYLNGDLEEKEKLRLAKLQEEEKQAMSGRKARRERRAYKDKLIMRKGYISPPSYATYATNPEGGDGEGGDNDDEDDDGKRSSSHSSRSRSNSPEKITFITSFGGMNQTMEKVIGRWIERMAQFLDLLFHLLFHPGRRESQESTL</sequence>
<reference evidence="5 6" key="1">
    <citation type="journal article" date="2016" name="Genome Biol. Evol.">
        <title>Gene Family Evolution Reflects Adaptation to Soil Environmental Stressors in the Genome of the Collembolan Orchesella cincta.</title>
        <authorList>
            <person name="Faddeeva-Vakhrusheva A."/>
            <person name="Derks M.F."/>
            <person name="Anvar S.Y."/>
            <person name="Agamennone V."/>
            <person name="Suring W."/>
            <person name="Smit S."/>
            <person name="van Straalen N.M."/>
            <person name="Roelofs D."/>
        </authorList>
    </citation>
    <scope>NUCLEOTIDE SEQUENCE [LARGE SCALE GENOMIC DNA]</scope>
    <source>
        <tissue evidence="5">Mixed pool</tissue>
    </source>
</reference>
<dbReference type="GO" id="GO:0006397">
    <property type="term" value="P:mRNA processing"/>
    <property type="evidence" value="ECO:0007669"/>
    <property type="project" value="UniProtKB-KW"/>
</dbReference>
<evidence type="ECO:0000259" key="4">
    <source>
        <dbReference type="SMART" id="SM01141"/>
    </source>
</evidence>
<keyword evidence="1" id="KW-0507">mRNA processing</keyword>
<evidence type="ECO:0000256" key="3">
    <source>
        <dbReference type="SAM" id="MobiDB-lite"/>
    </source>
</evidence>
<feature type="region of interest" description="Disordered" evidence="3">
    <location>
        <begin position="172"/>
        <end position="202"/>
    </location>
</feature>
<dbReference type="InterPro" id="IPR019147">
    <property type="entry name" value="SWAP_N_domain"/>
</dbReference>
<dbReference type="AlphaFoldDB" id="A0A1D2MKF7"/>
<dbReference type="EMBL" id="LJIJ01001027">
    <property type="protein sequence ID" value="ODM93304.1"/>
    <property type="molecule type" value="Genomic_DNA"/>
</dbReference>
<comment type="caution">
    <text evidence="5">The sequence shown here is derived from an EMBL/GenBank/DDBJ whole genome shotgun (WGS) entry which is preliminary data.</text>
</comment>
<accession>A0A1D2MKF7</accession>
<evidence type="ECO:0000256" key="1">
    <source>
        <dbReference type="ARBA" id="ARBA00022664"/>
    </source>
</evidence>
<dbReference type="Proteomes" id="UP000094527">
    <property type="component" value="Unassembled WGS sequence"/>
</dbReference>
<feature type="compositionally biased region" description="Acidic residues" evidence="3">
    <location>
        <begin position="301"/>
        <end position="313"/>
    </location>
</feature>
<dbReference type="OrthoDB" id="10070965at2759"/>
<dbReference type="OMA" id="LANEEMF"/>
<dbReference type="GO" id="GO:0008380">
    <property type="term" value="P:RNA splicing"/>
    <property type="evidence" value="ECO:0007669"/>
    <property type="project" value="UniProtKB-KW"/>
</dbReference>
<dbReference type="PANTHER" id="PTHR13161">
    <property type="entry name" value="SPLICING FACTOR SUPPRESSOR OF WHITE APRICOT"/>
    <property type="match status" value="1"/>
</dbReference>